<dbReference type="Proteomes" id="UP000653472">
    <property type="component" value="Unassembled WGS sequence"/>
</dbReference>
<evidence type="ECO:0000313" key="3">
    <source>
        <dbReference type="Proteomes" id="UP000653472"/>
    </source>
</evidence>
<sequence length="283" mass="30198">MSRCSARPGAVVAIAVATLLGPLTVHAAPRPIAIAIVIDDLGYNAAETRAATQLPGAVACSFLPDAPYTHRYADEAHARGKEVLLHLPLAPIDARKAQPQPLPTGAPDVTRNAELTRMLAAVPHVDGVNNHQGSLATSSRPAMRWLMHALLLHHIGYFIDSYTSARSVAYPMARAYGMPSIRRDVFLDNTATPAAINAQFDELLRQARHHGYAVAIGHPHPATLKVLAQRLPQLAAQGIVLLPPSRLIAHYEPAPQPATVALRYSGRLHAPPQAPTTVASDAP</sequence>
<gene>
    <name evidence="2" type="ORF">G7Y82_00140</name>
</gene>
<proteinExistence type="predicted"/>
<accession>A0A969W747</accession>
<dbReference type="Pfam" id="PF04748">
    <property type="entry name" value="Polysacc_deac_2"/>
    <property type="match status" value="1"/>
</dbReference>
<protein>
    <submittedName>
        <fullName evidence="2">Divergent polysaccharide deacetylase family protein</fullName>
    </submittedName>
</protein>
<dbReference type="PANTHER" id="PTHR30105">
    <property type="entry name" value="UNCHARACTERIZED YIBQ-RELATED"/>
    <property type="match status" value="1"/>
</dbReference>
<keyword evidence="3" id="KW-1185">Reference proteome</keyword>
<organism evidence="2 3">
    <name type="scientific">Solimonas marina</name>
    <dbReference type="NCBI Taxonomy" id="2714601"/>
    <lineage>
        <taxon>Bacteria</taxon>
        <taxon>Pseudomonadati</taxon>
        <taxon>Pseudomonadota</taxon>
        <taxon>Gammaproteobacteria</taxon>
        <taxon>Nevskiales</taxon>
        <taxon>Nevskiaceae</taxon>
        <taxon>Solimonas</taxon>
    </lineage>
</organism>
<dbReference type="PANTHER" id="PTHR30105:SF2">
    <property type="entry name" value="DIVERGENT POLYSACCHARIDE DEACETYLASE SUPERFAMILY"/>
    <property type="match status" value="1"/>
</dbReference>
<dbReference type="EMBL" id="JAAVXB010000001">
    <property type="protein sequence ID" value="NKF20703.1"/>
    <property type="molecule type" value="Genomic_DNA"/>
</dbReference>
<comment type="caution">
    <text evidence="2">The sequence shown here is derived from an EMBL/GenBank/DDBJ whole genome shotgun (WGS) entry which is preliminary data.</text>
</comment>
<feature type="signal peptide" evidence="1">
    <location>
        <begin position="1"/>
        <end position="27"/>
    </location>
</feature>
<dbReference type="AlphaFoldDB" id="A0A969W747"/>
<feature type="chain" id="PRO_5037270829" evidence="1">
    <location>
        <begin position="28"/>
        <end position="283"/>
    </location>
</feature>
<reference evidence="2" key="1">
    <citation type="submission" date="2020-03" db="EMBL/GenBank/DDBJ databases">
        <title>Solimonas marina sp. nov., isolated from deep seawater of the Pacific Ocean.</title>
        <authorList>
            <person name="Liu X."/>
            <person name="Lai Q."/>
            <person name="Sun F."/>
            <person name="Gai Y."/>
            <person name="Li G."/>
            <person name="Shao Z."/>
        </authorList>
    </citation>
    <scope>NUCLEOTIDE SEQUENCE</scope>
    <source>
        <strain evidence="2">C16B3</strain>
    </source>
</reference>
<dbReference type="InterPro" id="IPR011330">
    <property type="entry name" value="Glyco_hydro/deAcase_b/a-brl"/>
</dbReference>
<evidence type="ECO:0000313" key="2">
    <source>
        <dbReference type="EMBL" id="NKF20703.1"/>
    </source>
</evidence>
<dbReference type="InterPro" id="IPR006837">
    <property type="entry name" value="Divergent_DAC"/>
</dbReference>
<dbReference type="CDD" id="cd10936">
    <property type="entry name" value="CE4_DAC2"/>
    <property type="match status" value="1"/>
</dbReference>
<dbReference type="RefSeq" id="WP_168145972.1">
    <property type="nucleotide sequence ID" value="NZ_JAAVXB010000001.1"/>
</dbReference>
<name>A0A969W747_9GAMM</name>
<evidence type="ECO:0000256" key="1">
    <source>
        <dbReference type="SAM" id="SignalP"/>
    </source>
</evidence>
<dbReference type="SUPFAM" id="SSF88713">
    <property type="entry name" value="Glycoside hydrolase/deacetylase"/>
    <property type="match status" value="1"/>
</dbReference>
<dbReference type="Gene3D" id="3.20.20.370">
    <property type="entry name" value="Glycoside hydrolase/deacetylase"/>
    <property type="match status" value="1"/>
</dbReference>
<dbReference type="GO" id="GO:0005975">
    <property type="term" value="P:carbohydrate metabolic process"/>
    <property type="evidence" value="ECO:0007669"/>
    <property type="project" value="InterPro"/>
</dbReference>
<keyword evidence="1" id="KW-0732">Signal</keyword>